<gene>
    <name evidence="2" type="ORF">KALB_2436</name>
</gene>
<accession>W5WC74</accession>
<dbReference type="PATRIC" id="fig|1449976.3.peg.2438"/>
<sequence length="140" mass="15271">MARDESVRQIRSAVVRLARRLRAERPADALSGTKISVLASLLRNGTLSAGDLAQLERLQPQSLTRVLASLQADGLVTRSRDPLDRRQSVIGLTEAGLAALSADMQARERWLAKAMDVELSQDERALLARAAELMDRLADG</sequence>
<keyword evidence="3" id="KW-1185">Reference proteome</keyword>
<evidence type="ECO:0000313" key="3">
    <source>
        <dbReference type="Proteomes" id="UP000019225"/>
    </source>
</evidence>
<dbReference type="InterPro" id="IPR000835">
    <property type="entry name" value="HTH_MarR-typ"/>
</dbReference>
<dbReference type="RefSeq" id="WP_025355966.1">
    <property type="nucleotide sequence ID" value="NZ_CP007155.1"/>
</dbReference>
<dbReference type="GO" id="GO:0003700">
    <property type="term" value="F:DNA-binding transcription factor activity"/>
    <property type="evidence" value="ECO:0007669"/>
    <property type="project" value="InterPro"/>
</dbReference>
<dbReference type="SUPFAM" id="SSF46785">
    <property type="entry name" value="Winged helix' DNA-binding domain"/>
    <property type="match status" value="1"/>
</dbReference>
<organism evidence="2 3">
    <name type="scientific">Kutzneria albida DSM 43870</name>
    <dbReference type="NCBI Taxonomy" id="1449976"/>
    <lineage>
        <taxon>Bacteria</taxon>
        <taxon>Bacillati</taxon>
        <taxon>Actinomycetota</taxon>
        <taxon>Actinomycetes</taxon>
        <taxon>Pseudonocardiales</taxon>
        <taxon>Pseudonocardiaceae</taxon>
        <taxon>Kutzneria</taxon>
    </lineage>
</organism>
<name>W5WC74_9PSEU</name>
<dbReference type="AlphaFoldDB" id="W5WC74"/>
<dbReference type="STRING" id="1449976.KALB_2436"/>
<protein>
    <recommendedName>
        <fullName evidence="1">HTH marR-type domain-containing protein</fullName>
    </recommendedName>
</protein>
<dbReference type="KEGG" id="kal:KALB_2436"/>
<dbReference type="InterPro" id="IPR036390">
    <property type="entry name" value="WH_DNA-bd_sf"/>
</dbReference>
<evidence type="ECO:0000259" key="1">
    <source>
        <dbReference type="PROSITE" id="PS50995"/>
    </source>
</evidence>
<dbReference type="EMBL" id="CP007155">
    <property type="protein sequence ID" value="AHH95804.1"/>
    <property type="molecule type" value="Genomic_DNA"/>
</dbReference>
<dbReference type="eggNOG" id="COG1846">
    <property type="taxonomic scope" value="Bacteria"/>
</dbReference>
<dbReference type="Gene3D" id="1.10.287.100">
    <property type="match status" value="1"/>
</dbReference>
<dbReference type="SMART" id="SM00347">
    <property type="entry name" value="HTH_MARR"/>
    <property type="match status" value="1"/>
</dbReference>
<dbReference type="PANTHER" id="PTHR39515">
    <property type="entry name" value="CONSERVED PROTEIN"/>
    <property type="match status" value="1"/>
</dbReference>
<dbReference type="InterPro" id="IPR036388">
    <property type="entry name" value="WH-like_DNA-bd_sf"/>
</dbReference>
<dbReference type="Gene3D" id="1.10.10.10">
    <property type="entry name" value="Winged helix-like DNA-binding domain superfamily/Winged helix DNA-binding domain"/>
    <property type="match status" value="1"/>
</dbReference>
<dbReference type="PROSITE" id="PS50995">
    <property type="entry name" value="HTH_MARR_2"/>
    <property type="match status" value="1"/>
</dbReference>
<dbReference type="InterPro" id="IPR052526">
    <property type="entry name" value="HTH-type_Bedaq_tolerance"/>
</dbReference>
<dbReference type="HOGENOM" id="CLU_083287_8_4_11"/>
<evidence type="ECO:0000313" key="2">
    <source>
        <dbReference type="EMBL" id="AHH95804.1"/>
    </source>
</evidence>
<reference evidence="2 3" key="1">
    <citation type="journal article" date="2014" name="BMC Genomics">
        <title>Complete genome sequence of producer of the glycopeptide antibiotic Aculeximycin Kutzneria albida DSM 43870T, a representative of minor genus of Pseudonocardiaceae.</title>
        <authorList>
            <person name="Rebets Y."/>
            <person name="Tokovenko B."/>
            <person name="Lushchyk I."/>
            <person name="Ruckert C."/>
            <person name="Zaburannyi N."/>
            <person name="Bechthold A."/>
            <person name="Kalinowski J."/>
            <person name="Luzhetskyy A."/>
        </authorList>
    </citation>
    <scope>NUCLEOTIDE SEQUENCE [LARGE SCALE GENOMIC DNA]</scope>
    <source>
        <strain evidence="2">DSM 43870</strain>
    </source>
</reference>
<proteinExistence type="predicted"/>
<feature type="domain" description="HTH marR-type" evidence="1">
    <location>
        <begin position="3"/>
        <end position="139"/>
    </location>
</feature>
<dbReference type="Proteomes" id="UP000019225">
    <property type="component" value="Chromosome"/>
</dbReference>
<dbReference type="PANTHER" id="PTHR39515:SF2">
    <property type="entry name" value="HTH-TYPE TRANSCRIPTIONAL REGULATOR RV0880"/>
    <property type="match status" value="1"/>
</dbReference>
<dbReference type="Pfam" id="PF01047">
    <property type="entry name" value="MarR"/>
    <property type="match status" value="1"/>
</dbReference>